<organism evidence="2 3">
    <name type="scientific">Neoroseomonas lacus</name>
    <dbReference type="NCBI Taxonomy" id="287609"/>
    <lineage>
        <taxon>Bacteria</taxon>
        <taxon>Pseudomonadati</taxon>
        <taxon>Pseudomonadota</taxon>
        <taxon>Alphaproteobacteria</taxon>
        <taxon>Acetobacterales</taxon>
        <taxon>Acetobacteraceae</taxon>
        <taxon>Neoroseomonas</taxon>
    </lineage>
</organism>
<keyword evidence="3" id="KW-1185">Reference proteome</keyword>
<evidence type="ECO:0000313" key="3">
    <source>
        <dbReference type="Proteomes" id="UP000661507"/>
    </source>
</evidence>
<dbReference type="PROSITE" id="PS51257">
    <property type="entry name" value="PROKAR_LIPOPROTEIN"/>
    <property type="match status" value="1"/>
</dbReference>
<comment type="caution">
    <text evidence="2">The sequence shown here is derived from an EMBL/GenBank/DDBJ whole genome shotgun (WGS) entry which is preliminary data.</text>
</comment>
<keyword evidence="1" id="KW-0732">Signal</keyword>
<name>A0A917NSZ5_9PROT</name>
<reference evidence="2" key="1">
    <citation type="journal article" date="2014" name="Int. J. Syst. Evol. Microbiol.">
        <title>Complete genome sequence of Corynebacterium casei LMG S-19264T (=DSM 44701T), isolated from a smear-ripened cheese.</title>
        <authorList>
            <consortium name="US DOE Joint Genome Institute (JGI-PGF)"/>
            <person name="Walter F."/>
            <person name="Albersmeier A."/>
            <person name="Kalinowski J."/>
            <person name="Ruckert C."/>
        </authorList>
    </citation>
    <scope>NUCLEOTIDE SEQUENCE</scope>
    <source>
        <strain evidence="2">CGMCC 1.3617</strain>
    </source>
</reference>
<proteinExistence type="predicted"/>
<reference evidence="2" key="2">
    <citation type="submission" date="2020-09" db="EMBL/GenBank/DDBJ databases">
        <authorList>
            <person name="Sun Q."/>
            <person name="Zhou Y."/>
        </authorList>
    </citation>
    <scope>NUCLEOTIDE SEQUENCE</scope>
    <source>
        <strain evidence="2">CGMCC 1.3617</strain>
    </source>
</reference>
<gene>
    <name evidence="2" type="ORF">GCM10011320_35190</name>
</gene>
<dbReference type="EMBL" id="BMKW01000008">
    <property type="protein sequence ID" value="GGJ24824.1"/>
    <property type="molecule type" value="Genomic_DNA"/>
</dbReference>
<dbReference type="AlphaFoldDB" id="A0A917NSZ5"/>
<dbReference type="Proteomes" id="UP000661507">
    <property type="component" value="Unassembled WGS sequence"/>
</dbReference>
<feature type="chain" id="PRO_5037631955" evidence="1">
    <location>
        <begin position="24"/>
        <end position="293"/>
    </location>
</feature>
<feature type="signal peptide" evidence="1">
    <location>
        <begin position="1"/>
        <end position="23"/>
    </location>
</feature>
<protein>
    <submittedName>
        <fullName evidence="2">Uncharacterized protein</fullName>
    </submittedName>
</protein>
<evidence type="ECO:0000256" key="1">
    <source>
        <dbReference type="SAM" id="SignalP"/>
    </source>
</evidence>
<accession>A0A917NSZ5</accession>
<evidence type="ECO:0000313" key="2">
    <source>
        <dbReference type="EMBL" id="GGJ24824.1"/>
    </source>
</evidence>
<sequence length="293" mass="30019">MLLPRRFPRAVLGLALLIGGCVAAPPPAPPTPAGRFAALVAAADQSAGQVVDHLARREQQEVQEAGTLRFGAGALPPAPPPPAAPAAGAVLDPGMKLILLEAQRLAALSAGQAPAEGQQGAALMRRLQDSLAALRSVPARWPSEAVRRRGVDGFALLAEAVPAGSTPAVVASARQRAIGDAVLLMRAVVGDDPRLGMRGALAQRHAAWRAAQTAMLNTVRNDRNISPDQRMQAWNAAQTRLAADPPEVAAAELHRLLGGLPAAHAAAGAGDAAGVEAFAGEVARMQALALQAR</sequence>
<dbReference type="RefSeq" id="WP_188968933.1">
    <property type="nucleotide sequence ID" value="NZ_BMKW01000008.1"/>
</dbReference>